<feature type="transmembrane region" description="Helical" evidence="1">
    <location>
        <begin position="104"/>
        <end position="122"/>
    </location>
</feature>
<keyword evidence="1" id="KW-0812">Transmembrane</keyword>
<proteinExistence type="predicted"/>
<organism evidence="2 3">
    <name type="scientific">Methanolapillus africanus</name>
    <dbReference type="NCBI Taxonomy" id="3028297"/>
    <lineage>
        <taxon>Archaea</taxon>
        <taxon>Methanobacteriati</taxon>
        <taxon>Methanobacteriota</taxon>
        <taxon>Stenosarchaea group</taxon>
        <taxon>Methanomicrobia</taxon>
        <taxon>Methanosarcinales</taxon>
        <taxon>Methanosarcinaceae</taxon>
        <taxon>Methanolapillus</taxon>
    </lineage>
</organism>
<evidence type="ECO:0000313" key="3">
    <source>
        <dbReference type="Proteomes" id="UP001271789"/>
    </source>
</evidence>
<keyword evidence="3" id="KW-1185">Reference proteome</keyword>
<sequence length="128" mass="13478">MVFDFKKLVTQNIKNTSGNTLTQTLAPQLNIKDAINLSTNSTTESYSDQRQYFKNITTTTNYSPIFALNSSGISGNPAISPAVSTTPTTTNKTEGGSAGINPNMVIIGAVACVAVIVGLPLIEKALKP</sequence>
<accession>A0AAE4SD57</accession>
<evidence type="ECO:0000256" key="1">
    <source>
        <dbReference type="SAM" id="Phobius"/>
    </source>
</evidence>
<dbReference type="Proteomes" id="UP001271789">
    <property type="component" value="Unassembled WGS sequence"/>
</dbReference>
<dbReference type="RefSeq" id="WP_338099576.1">
    <property type="nucleotide sequence ID" value="NZ_JAWDKD010000018.1"/>
</dbReference>
<comment type="caution">
    <text evidence="2">The sequence shown here is derived from an EMBL/GenBank/DDBJ whole genome shotgun (WGS) entry which is preliminary data.</text>
</comment>
<evidence type="ECO:0000313" key="2">
    <source>
        <dbReference type="EMBL" id="MDV0447157.1"/>
    </source>
</evidence>
<dbReference type="EMBL" id="JAWDKD010000018">
    <property type="protein sequence ID" value="MDV0447157.1"/>
    <property type="molecule type" value="Genomic_DNA"/>
</dbReference>
<gene>
    <name evidence="2" type="ORF">MsAg5_10330</name>
</gene>
<name>A0AAE4SD57_9EURY</name>
<protein>
    <submittedName>
        <fullName evidence="2">Uncharacterized protein</fullName>
    </submittedName>
</protein>
<keyword evidence="1" id="KW-1133">Transmembrane helix</keyword>
<dbReference type="AlphaFoldDB" id="A0AAE4SD57"/>
<keyword evidence="1" id="KW-0472">Membrane</keyword>
<reference evidence="2" key="1">
    <citation type="submission" date="2023-06" db="EMBL/GenBank/DDBJ databases">
        <title>Genome sequence of Methanosarcinaceae archaeon Ag5.</title>
        <authorList>
            <person name="Protasov E."/>
            <person name="Platt K."/>
            <person name="Poehlein A."/>
            <person name="Daniel R."/>
            <person name="Brune A."/>
        </authorList>
    </citation>
    <scope>NUCLEOTIDE SEQUENCE</scope>
    <source>
        <strain evidence="2">Ag5</strain>
    </source>
</reference>